<proteinExistence type="predicted"/>
<gene>
    <name evidence="1" type="ORF">L6452_15738</name>
</gene>
<name>A0ACB9CPK8_ARCLA</name>
<comment type="caution">
    <text evidence="1">The sequence shown here is derived from an EMBL/GenBank/DDBJ whole genome shotgun (WGS) entry which is preliminary data.</text>
</comment>
<dbReference type="Proteomes" id="UP001055879">
    <property type="component" value="Linkage Group LG04"/>
</dbReference>
<sequence length="127" mass="13332">MGIEDVGIGVVTSGCVTVVVTATEIAGTVEVVGAEDVEERPTKASKEVCRETSLGIELEVAFSLVILAFFEGPREPVDGRFEGVAAGIAEEGTSCVAAEDEVGRRERRERSSEILTSLGSVLTSSDR</sequence>
<evidence type="ECO:0000313" key="1">
    <source>
        <dbReference type="EMBL" id="KAI3736200.1"/>
    </source>
</evidence>
<accession>A0ACB9CPK8</accession>
<organism evidence="1 2">
    <name type="scientific">Arctium lappa</name>
    <name type="common">Greater burdock</name>
    <name type="synonym">Lappa major</name>
    <dbReference type="NCBI Taxonomy" id="4217"/>
    <lineage>
        <taxon>Eukaryota</taxon>
        <taxon>Viridiplantae</taxon>
        <taxon>Streptophyta</taxon>
        <taxon>Embryophyta</taxon>
        <taxon>Tracheophyta</taxon>
        <taxon>Spermatophyta</taxon>
        <taxon>Magnoliopsida</taxon>
        <taxon>eudicotyledons</taxon>
        <taxon>Gunneridae</taxon>
        <taxon>Pentapetalae</taxon>
        <taxon>asterids</taxon>
        <taxon>campanulids</taxon>
        <taxon>Asterales</taxon>
        <taxon>Asteraceae</taxon>
        <taxon>Carduoideae</taxon>
        <taxon>Cardueae</taxon>
        <taxon>Arctiinae</taxon>
        <taxon>Arctium</taxon>
    </lineage>
</organism>
<keyword evidence="2" id="KW-1185">Reference proteome</keyword>
<protein>
    <submittedName>
        <fullName evidence="1">Uncharacterized protein</fullName>
    </submittedName>
</protein>
<evidence type="ECO:0000313" key="2">
    <source>
        <dbReference type="Proteomes" id="UP001055879"/>
    </source>
</evidence>
<reference evidence="1 2" key="2">
    <citation type="journal article" date="2022" name="Mol. Ecol. Resour.">
        <title>The genomes of chicory, endive, great burdock and yacon provide insights into Asteraceae paleo-polyploidization history and plant inulin production.</title>
        <authorList>
            <person name="Fan W."/>
            <person name="Wang S."/>
            <person name="Wang H."/>
            <person name="Wang A."/>
            <person name="Jiang F."/>
            <person name="Liu H."/>
            <person name="Zhao H."/>
            <person name="Xu D."/>
            <person name="Zhang Y."/>
        </authorList>
    </citation>
    <scope>NUCLEOTIDE SEQUENCE [LARGE SCALE GENOMIC DNA]</scope>
    <source>
        <strain evidence="2">cv. Niubang</strain>
    </source>
</reference>
<dbReference type="EMBL" id="CM042050">
    <property type="protein sequence ID" value="KAI3736200.1"/>
    <property type="molecule type" value="Genomic_DNA"/>
</dbReference>
<reference evidence="2" key="1">
    <citation type="journal article" date="2022" name="Mol. Ecol. Resour.">
        <title>The genomes of chicory, endive, great burdock and yacon provide insights into Asteraceae palaeo-polyploidization history and plant inulin production.</title>
        <authorList>
            <person name="Fan W."/>
            <person name="Wang S."/>
            <person name="Wang H."/>
            <person name="Wang A."/>
            <person name="Jiang F."/>
            <person name="Liu H."/>
            <person name="Zhao H."/>
            <person name="Xu D."/>
            <person name="Zhang Y."/>
        </authorList>
    </citation>
    <scope>NUCLEOTIDE SEQUENCE [LARGE SCALE GENOMIC DNA]</scope>
    <source>
        <strain evidence="2">cv. Niubang</strain>
    </source>
</reference>